<dbReference type="InterPro" id="IPR006657">
    <property type="entry name" value="MoPterin_dinucl-bd_dom"/>
</dbReference>
<dbReference type="GO" id="GO:0016491">
    <property type="term" value="F:oxidoreductase activity"/>
    <property type="evidence" value="ECO:0007669"/>
    <property type="project" value="InterPro"/>
</dbReference>
<feature type="domain" description="4Fe-4S Mo/W bis-MGD-type" evidence="6">
    <location>
        <begin position="16"/>
        <end position="74"/>
    </location>
</feature>
<dbReference type="InterPro" id="IPR006656">
    <property type="entry name" value="Mopterin_OxRdtase"/>
</dbReference>
<dbReference type="Pfam" id="PF01568">
    <property type="entry name" value="Molydop_binding"/>
    <property type="match status" value="1"/>
</dbReference>
<dbReference type="PROSITE" id="PS51669">
    <property type="entry name" value="4FE4S_MOW_BIS_MGD"/>
    <property type="match status" value="1"/>
</dbReference>
<dbReference type="InterPro" id="IPR037920">
    <property type="entry name" value="YoaE_C"/>
</dbReference>
<dbReference type="InterPro" id="IPR006963">
    <property type="entry name" value="Mopterin_OxRdtase_4Fe-4S_dom"/>
</dbReference>
<dbReference type="Gene3D" id="2.20.25.90">
    <property type="entry name" value="ADC-like domains"/>
    <property type="match status" value="1"/>
</dbReference>
<dbReference type="EMBL" id="BSDO01000001">
    <property type="protein sequence ID" value="GLI21511.1"/>
    <property type="molecule type" value="Genomic_DNA"/>
</dbReference>
<dbReference type="PANTHER" id="PTHR43742:SF6">
    <property type="entry name" value="OXIDOREDUCTASE YYAE-RELATED"/>
    <property type="match status" value="1"/>
</dbReference>
<comment type="caution">
    <text evidence="7">The sequence shown here is derived from an EMBL/GenBank/DDBJ whole genome shotgun (WGS) entry which is preliminary data.</text>
</comment>
<protein>
    <submittedName>
        <fullName evidence="7">Dehydrogenase</fullName>
    </submittedName>
</protein>
<name>A0A9W6FIT4_XANFL</name>
<evidence type="ECO:0000256" key="3">
    <source>
        <dbReference type="ARBA" id="ARBA00023004"/>
    </source>
</evidence>
<evidence type="ECO:0000313" key="8">
    <source>
        <dbReference type="Proteomes" id="UP001144397"/>
    </source>
</evidence>
<comment type="similarity">
    <text evidence="1">Belongs to the prokaryotic molybdopterin-containing oxidoreductase family.</text>
</comment>
<evidence type="ECO:0000256" key="1">
    <source>
        <dbReference type="ARBA" id="ARBA00010312"/>
    </source>
</evidence>
<dbReference type="AlphaFoldDB" id="A0A9W6FIT4"/>
<dbReference type="SUPFAM" id="SSF53706">
    <property type="entry name" value="Formate dehydrogenase/DMSO reductase, domains 1-3"/>
    <property type="match status" value="1"/>
</dbReference>
<evidence type="ECO:0000256" key="2">
    <source>
        <dbReference type="ARBA" id="ARBA00022723"/>
    </source>
</evidence>
<evidence type="ECO:0000256" key="5">
    <source>
        <dbReference type="SAM" id="MobiDB-lite"/>
    </source>
</evidence>
<dbReference type="Gene3D" id="3.40.228.10">
    <property type="entry name" value="Dimethylsulfoxide Reductase, domain 2"/>
    <property type="match status" value="1"/>
</dbReference>
<dbReference type="SMART" id="SM00926">
    <property type="entry name" value="Molybdop_Fe4S4"/>
    <property type="match status" value="1"/>
</dbReference>
<keyword evidence="4" id="KW-0411">Iron-sulfur</keyword>
<dbReference type="Gene3D" id="2.40.40.20">
    <property type="match status" value="1"/>
</dbReference>
<evidence type="ECO:0000256" key="4">
    <source>
        <dbReference type="ARBA" id="ARBA00023014"/>
    </source>
</evidence>
<dbReference type="Proteomes" id="UP001144397">
    <property type="component" value="Unassembled WGS sequence"/>
</dbReference>
<reference evidence="7" key="1">
    <citation type="submission" date="2022-12" db="EMBL/GenBank/DDBJ databases">
        <title>Reference genome sequencing for broad-spectrum identification of bacterial and archaeal isolates by mass spectrometry.</title>
        <authorList>
            <person name="Sekiguchi Y."/>
            <person name="Tourlousse D.M."/>
        </authorList>
    </citation>
    <scope>NUCLEOTIDE SEQUENCE</scope>
    <source>
        <strain evidence="7">301</strain>
    </source>
</reference>
<dbReference type="Pfam" id="PF00384">
    <property type="entry name" value="Molybdopterin"/>
    <property type="match status" value="1"/>
</dbReference>
<organism evidence="7 8">
    <name type="scientific">Xanthobacter flavus</name>
    <dbReference type="NCBI Taxonomy" id="281"/>
    <lineage>
        <taxon>Bacteria</taxon>
        <taxon>Pseudomonadati</taxon>
        <taxon>Pseudomonadota</taxon>
        <taxon>Alphaproteobacteria</taxon>
        <taxon>Hyphomicrobiales</taxon>
        <taxon>Xanthobacteraceae</taxon>
        <taxon>Xanthobacter</taxon>
    </lineage>
</organism>
<dbReference type="Pfam" id="PF04879">
    <property type="entry name" value="Molybdop_Fe4S4"/>
    <property type="match status" value="1"/>
</dbReference>
<gene>
    <name evidence="7" type="ORF">XFLAVUS301_11850</name>
</gene>
<dbReference type="CDD" id="cd02786">
    <property type="entry name" value="MopB_CT_3"/>
    <property type="match status" value="1"/>
</dbReference>
<dbReference type="PANTHER" id="PTHR43742">
    <property type="entry name" value="TRIMETHYLAMINE-N-OXIDE REDUCTASE"/>
    <property type="match status" value="1"/>
</dbReference>
<dbReference type="Gene3D" id="3.30.2070.10">
    <property type="entry name" value="Formate dehydrogenase/DMSO reductase"/>
    <property type="match status" value="1"/>
</dbReference>
<dbReference type="SUPFAM" id="SSF50692">
    <property type="entry name" value="ADC-like"/>
    <property type="match status" value="1"/>
</dbReference>
<dbReference type="CDD" id="cd02766">
    <property type="entry name" value="MopB_3"/>
    <property type="match status" value="1"/>
</dbReference>
<dbReference type="InterPro" id="IPR009010">
    <property type="entry name" value="Asp_de-COase-like_dom_sf"/>
</dbReference>
<accession>A0A9W6FIT4</accession>
<evidence type="ECO:0000313" key="7">
    <source>
        <dbReference type="EMBL" id="GLI21511.1"/>
    </source>
</evidence>
<dbReference type="RefSeq" id="WP_281806117.1">
    <property type="nucleotide sequence ID" value="NZ_BSDO01000001.1"/>
</dbReference>
<keyword evidence="3" id="KW-0408">Iron</keyword>
<keyword evidence="2" id="KW-0479">Metal-binding</keyword>
<dbReference type="GO" id="GO:0051536">
    <property type="term" value="F:iron-sulfur cluster binding"/>
    <property type="evidence" value="ECO:0007669"/>
    <property type="project" value="UniProtKB-KW"/>
</dbReference>
<evidence type="ECO:0000259" key="6">
    <source>
        <dbReference type="PROSITE" id="PS51669"/>
    </source>
</evidence>
<dbReference type="InterPro" id="IPR050612">
    <property type="entry name" value="Prok_Mopterin_Oxidored"/>
</dbReference>
<dbReference type="Gene3D" id="3.40.50.740">
    <property type="match status" value="1"/>
</dbReference>
<proteinExistence type="inferred from homology"/>
<sequence length="710" mass="76801">MNVHAPTVSHTAHSPVATHPSVCPHDCPSVCALKVDVMADGRIGRVHGSKDQPYTAGVICAKVARYAERANHPDRLTHPLLRTGPKGSGQFTRISWDEALDRVAEGLLKAEREHGAESVWPYYYAGTMGLVMRDGINRLTHVKRYSRFFSSICVNPAWSGYMAGAGRIAGVDPREMAASGLITLWGTNAVSTQVNVMTHAIHARKRHGAKIAVVDVYRTPTMEQADIPLLIRPGTDGALACAVMHVLFRDGFADRAYMDQYARDAAALEAHVATRTPEWASALCGLPVAEIEAYARLVGTTPASYFRIGYGFSRSRNGAVNMHSVASIPVVAGSWQHLGGGALHSMSGTYGWRKKMIEGLDRLDPTVRALDQSRIGPILVGEEDALAGGGKVAALFIQNTNPVAVAPEQEKVKRGFAREDLFVAVHEQFMTDTARMADIVLPATMFTEHDDIYGAGGHPHIQIGTKLVEPPGECRTNHDVICALASRLGAEHPGFAMTARELIDWTLRESGRGPVEALEAARFMDVGQDFRAAHFLDGFAHRDKRFHFAVDWANLSFPAPGKFGPVAEMPALPDHWAVIEEADAEHPFRLVTAPARNFLNSSFTETPTSQEREGAPSLLVHPEDAAALGVAEDDLVAVENPRGRVELRVRLFDGLRRGVVVSEQIQPSGAHRGGRGINTLTGADPVAPVGGAAFHDNKVRVVKIGPQSVD</sequence>
<feature type="region of interest" description="Disordered" evidence="5">
    <location>
        <begin position="1"/>
        <end position="20"/>
    </location>
</feature>
<dbReference type="GO" id="GO:0046872">
    <property type="term" value="F:metal ion binding"/>
    <property type="evidence" value="ECO:0007669"/>
    <property type="project" value="UniProtKB-KW"/>
</dbReference>
<dbReference type="GO" id="GO:0043546">
    <property type="term" value="F:molybdopterin cofactor binding"/>
    <property type="evidence" value="ECO:0007669"/>
    <property type="project" value="InterPro"/>
</dbReference>
<dbReference type="GeneID" id="95761979"/>